<dbReference type="Gene3D" id="3.20.20.300">
    <property type="entry name" value="Glycoside hydrolase, family 3, N-terminal domain"/>
    <property type="match status" value="1"/>
</dbReference>
<protein>
    <recommendedName>
        <fullName evidence="5">Fibronectin type III-like domain-containing protein</fullName>
    </recommendedName>
</protein>
<dbReference type="GO" id="GO:0031222">
    <property type="term" value="P:arabinan catabolic process"/>
    <property type="evidence" value="ECO:0007669"/>
    <property type="project" value="TreeGrafter"/>
</dbReference>
<dbReference type="InterPro" id="IPR013783">
    <property type="entry name" value="Ig-like_fold"/>
</dbReference>
<dbReference type="PANTHER" id="PTHR42721:SF42">
    <property type="entry name" value="FIBRONECTIN TYPE III-LIKE DOMAIN-CONTAINING PROTEIN"/>
    <property type="match status" value="1"/>
</dbReference>
<dbReference type="Pfam" id="PF00933">
    <property type="entry name" value="Glyco_hydro_3"/>
    <property type="match status" value="1"/>
</dbReference>
<dbReference type="SUPFAM" id="SSF52279">
    <property type="entry name" value="Beta-D-glucan exohydrolase, C-terminal domain"/>
    <property type="match status" value="1"/>
</dbReference>
<dbReference type="InterPro" id="IPR017853">
    <property type="entry name" value="GH"/>
</dbReference>
<dbReference type="AlphaFoldDB" id="A0AAN8PHT5"/>
<dbReference type="EMBL" id="JAZGQO010000008">
    <property type="protein sequence ID" value="KAK6178737.1"/>
    <property type="molecule type" value="Genomic_DNA"/>
</dbReference>
<sequence length="738" mass="82204">MEWGIAEKLLILSIALTYASSEFPFQNVSLSWEERVDDLVNRLTLEEMTQQMSHELPRTEEGVPGIPRLGIKNYTWSTECLRGDVGAGNATAFPQPIGLGATFDADLLLRVARAIGMEVRAKNNYFEQHGIYGQKKGLSCYSPVINIMRDARWGRNQETYGEDPFLTGVLAQHYVWGLQGNNTSRYLLVSSGCKHIDVYSGPENIPDSRFSFKANVTMRDWRTTYLPAFKKCVDAGTYNIMCSYTSINGIPACANKELLTDILRDEWGFKGYIGSDSGALEHIIYSHHYLNNTVDAVVECINAGVSLDLASGKFDYTPIYYSIPDAVKQGRLTVQKIREMMKPMWNIRMRLGEFDPPEINPYKQMNLSVIESPTHRALAIEAATKSFVLLKNRKFLPLMNQVYVNISFIGPMANSTKQLFGDYAPDTDLKLMKTPMETLQVLGYDIRYTPGCIDGTRCLKYSSKLVAKAVENTNLVVVCLGLGVVLEAELNDRRTIDLPGHQLKLLQDAVNGSPANAPVMLLLFNGGPVDIRWADSSDRVVAIIQAFYPAQAAGDALLETVIMAGPYANPAARLPFTWPASNDDIPSMTDYSVEGRSYRYPKIEPLYPFGYGLSYTSFAYSNLKITDQVKAGSNVIGFVNITNTGFWGGGEVVQIYLSWPDFSAPTPHLQLVYFQRISTDSGQTLKMDFIIEEESMSIWTDAGWQIPKGKYTLYAGGQQPNVKKSVGSNVLSASFMVY</sequence>
<dbReference type="Gene3D" id="2.60.40.10">
    <property type="entry name" value="Immunoglobulins"/>
    <property type="match status" value="1"/>
</dbReference>
<dbReference type="InterPro" id="IPR002772">
    <property type="entry name" value="Glyco_hydro_3_C"/>
</dbReference>
<feature type="domain" description="Fibronectin type III-like" evidence="5">
    <location>
        <begin position="651"/>
        <end position="719"/>
    </location>
</feature>
<dbReference type="InterPro" id="IPR026891">
    <property type="entry name" value="Fn3-like"/>
</dbReference>
<dbReference type="InterPro" id="IPR001764">
    <property type="entry name" value="Glyco_hydro_3_N"/>
</dbReference>
<dbReference type="Pfam" id="PF14310">
    <property type="entry name" value="Fn3-like"/>
    <property type="match status" value="1"/>
</dbReference>
<keyword evidence="7" id="KW-1185">Reference proteome</keyword>
<dbReference type="Proteomes" id="UP001347796">
    <property type="component" value="Unassembled WGS sequence"/>
</dbReference>
<dbReference type="PRINTS" id="PR00133">
    <property type="entry name" value="GLHYDRLASE3"/>
</dbReference>
<evidence type="ECO:0000313" key="6">
    <source>
        <dbReference type="EMBL" id="KAK6178737.1"/>
    </source>
</evidence>
<dbReference type="Pfam" id="PF01915">
    <property type="entry name" value="Glyco_hydro_3_C"/>
    <property type="match status" value="1"/>
</dbReference>
<keyword evidence="3" id="KW-0326">Glycosidase</keyword>
<dbReference type="InterPro" id="IPR044993">
    <property type="entry name" value="BXL"/>
</dbReference>
<evidence type="ECO:0000256" key="3">
    <source>
        <dbReference type="ARBA" id="ARBA00023295"/>
    </source>
</evidence>
<keyword evidence="2" id="KW-0378">Hydrolase</keyword>
<dbReference type="SMART" id="SM01217">
    <property type="entry name" value="Fn3_like"/>
    <property type="match status" value="1"/>
</dbReference>
<dbReference type="InterPro" id="IPR036881">
    <property type="entry name" value="Glyco_hydro_3_C_sf"/>
</dbReference>
<dbReference type="SUPFAM" id="SSF51445">
    <property type="entry name" value="(Trans)glycosidases"/>
    <property type="match status" value="1"/>
</dbReference>
<name>A0AAN8PHT5_PATCE</name>
<evidence type="ECO:0000256" key="4">
    <source>
        <dbReference type="SAM" id="SignalP"/>
    </source>
</evidence>
<gene>
    <name evidence="6" type="ORF">SNE40_011252</name>
</gene>
<dbReference type="GO" id="GO:0045493">
    <property type="term" value="P:xylan catabolic process"/>
    <property type="evidence" value="ECO:0007669"/>
    <property type="project" value="InterPro"/>
</dbReference>
<evidence type="ECO:0000313" key="7">
    <source>
        <dbReference type="Proteomes" id="UP001347796"/>
    </source>
</evidence>
<reference evidence="6 7" key="1">
    <citation type="submission" date="2024-01" db="EMBL/GenBank/DDBJ databases">
        <title>The genome of the rayed Mediterranean limpet Patella caerulea (Linnaeus, 1758).</title>
        <authorList>
            <person name="Anh-Thu Weber A."/>
            <person name="Halstead-Nussloch G."/>
        </authorList>
    </citation>
    <scope>NUCLEOTIDE SEQUENCE [LARGE SCALE GENOMIC DNA]</scope>
    <source>
        <strain evidence="6">AATW-2023a</strain>
        <tissue evidence="6">Whole specimen</tissue>
    </source>
</reference>
<dbReference type="InterPro" id="IPR036962">
    <property type="entry name" value="Glyco_hydro_3_N_sf"/>
</dbReference>
<dbReference type="GO" id="GO:0009044">
    <property type="term" value="F:xylan 1,4-beta-xylosidase activity"/>
    <property type="evidence" value="ECO:0007669"/>
    <property type="project" value="InterPro"/>
</dbReference>
<comment type="caution">
    <text evidence="6">The sequence shown here is derived from an EMBL/GenBank/DDBJ whole genome shotgun (WGS) entry which is preliminary data.</text>
</comment>
<dbReference type="Gene3D" id="3.40.50.1700">
    <property type="entry name" value="Glycoside hydrolase family 3 C-terminal domain"/>
    <property type="match status" value="1"/>
</dbReference>
<feature type="signal peptide" evidence="4">
    <location>
        <begin position="1"/>
        <end position="21"/>
    </location>
</feature>
<keyword evidence="1 4" id="KW-0732">Signal</keyword>
<organism evidence="6 7">
    <name type="scientific">Patella caerulea</name>
    <name type="common">Rayed Mediterranean limpet</name>
    <dbReference type="NCBI Taxonomy" id="87958"/>
    <lineage>
        <taxon>Eukaryota</taxon>
        <taxon>Metazoa</taxon>
        <taxon>Spiralia</taxon>
        <taxon>Lophotrochozoa</taxon>
        <taxon>Mollusca</taxon>
        <taxon>Gastropoda</taxon>
        <taxon>Patellogastropoda</taxon>
        <taxon>Patelloidea</taxon>
        <taxon>Patellidae</taxon>
        <taxon>Patella</taxon>
    </lineage>
</organism>
<dbReference type="PANTHER" id="PTHR42721">
    <property type="entry name" value="SUGAR HYDROLASE-RELATED"/>
    <property type="match status" value="1"/>
</dbReference>
<evidence type="ECO:0000256" key="1">
    <source>
        <dbReference type="ARBA" id="ARBA00022729"/>
    </source>
</evidence>
<evidence type="ECO:0000259" key="5">
    <source>
        <dbReference type="SMART" id="SM01217"/>
    </source>
</evidence>
<evidence type="ECO:0000256" key="2">
    <source>
        <dbReference type="ARBA" id="ARBA00022801"/>
    </source>
</evidence>
<feature type="chain" id="PRO_5042854826" description="Fibronectin type III-like domain-containing protein" evidence="4">
    <location>
        <begin position="22"/>
        <end position="738"/>
    </location>
</feature>
<dbReference type="GO" id="GO:0046556">
    <property type="term" value="F:alpha-L-arabinofuranosidase activity"/>
    <property type="evidence" value="ECO:0007669"/>
    <property type="project" value="TreeGrafter"/>
</dbReference>
<accession>A0AAN8PHT5</accession>
<proteinExistence type="predicted"/>